<gene>
    <name evidence="3" type="ORF">EXIGUO9Y_330050</name>
</gene>
<dbReference type="Pfam" id="PF01636">
    <property type="entry name" value="APH"/>
    <property type="match status" value="1"/>
</dbReference>
<accession>A0A653IFH5</accession>
<dbReference type="SUPFAM" id="SSF56112">
    <property type="entry name" value="Protein kinase-like (PK-like)"/>
    <property type="match status" value="1"/>
</dbReference>
<dbReference type="RefSeq" id="WP_159173609.1">
    <property type="nucleotide sequence ID" value="NZ_LR732312.1"/>
</dbReference>
<dbReference type="GO" id="GO:0016740">
    <property type="term" value="F:transferase activity"/>
    <property type="evidence" value="ECO:0007669"/>
    <property type="project" value="UniProtKB-KW"/>
</dbReference>
<evidence type="ECO:0000313" key="4">
    <source>
        <dbReference type="Proteomes" id="UP000439752"/>
    </source>
</evidence>
<evidence type="ECO:0000313" key="3">
    <source>
        <dbReference type="EMBL" id="VWX37626.1"/>
    </source>
</evidence>
<keyword evidence="3" id="KW-0808">Transferase</keyword>
<dbReference type="Proteomes" id="UP000439752">
    <property type="component" value="Unassembled WGS sequence"/>
</dbReference>
<evidence type="ECO:0000259" key="2">
    <source>
        <dbReference type="Pfam" id="PF01636"/>
    </source>
</evidence>
<feature type="domain" description="Aminoglycoside phosphotransferase" evidence="2">
    <location>
        <begin position="120"/>
        <end position="167"/>
    </location>
</feature>
<evidence type="ECO:0000256" key="1">
    <source>
        <dbReference type="SAM" id="MobiDB-lite"/>
    </source>
</evidence>
<feature type="region of interest" description="Disordered" evidence="1">
    <location>
        <begin position="1"/>
        <end position="33"/>
    </location>
</feature>
<keyword evidence="4" id="KW-1185">Reference proteome</keyword>
<organism evidence="3 4">
    <name type="scientific">Exiguobacterium oxidotolerans</name>
    <dbReference type="NCBI Taxonomy" id="223958"/>
    <lineage>
        <taxon>Bacteria</taxon>
        <taxon>Bacillati</taxon>
        <taxon>Bacillota</taxon>
        <taxon>Bacilli</taxon>
        <taxon>Bacillales</taxon>
        <taxon>Bacillales Family XII. Incertae Sedis</taxon>
        <taxon>Exiguobacterium</taxon>
    </lineage>
</organism>
<dbReference type="InterPro" id="IPR011009">
    <property type="entry name" value="Kinase-like_dom_sf"/>
</dbReference>
<dbReference type="InterPro" id="IPR002575">
    <property type="entry name" value="Aminoglycoside_PTrfase"/>
</dbReference>
<protein>
    <submittedName>
        <fullName evidence="3">Aminoglycoside phosphotransferase</fullName>
    </submittedName>
</protein>
<dbReference type="EMBL" id="CABWKQ010000027">
    <property type="protein sequence ID" value="VWX37626.1"/>
    <property type="molecule type" value="Genomic_DNA"/>
</dbReference>
<reference evidence="3 4" key="1">
    <citation type="submission" date="2019-10" db="EMBL/GenBank/DDBJ databases">
        <authorList>
            <person name="Karimi E."/>
        </authorList>
    </citation>
    <scope>NUCLEOTIDE SEQUENCE [LARGE SCALE GENOMIC DNA]</scope>
    <source>
        <strain evidence="3">Exiguobacterium sp. 9Y</strain>
    </source>
</reference>
<feature type="compositionally biased region" description="Basic and acidic residues" evidence="1">
    <location>
        <begin position="24"/>
        <end position="33"/>
    </location>
</feature>
<dbReference type="Gene3D" id="3.90.1200.10">
    <property type="match status" value="1"/>
</dbReference>
<proteinExistence type="predicted"/>
<sequence>MSKKDEQEQPLAGGNVSAVSRVGDTVRREQKPDSPRIHRLLVHLEKKEYPASPRFLGIDSQNREILSYIDGEAGNYPLKAYMWSEAVLAETARLLRQFHDATADFEVPASWEPLDNTPFPYTVICHNDFAVYNVIFKDEKPIGVIDFDLAAPGPRIWDIAYTLYTFVPLSRLHHDEHGRQVDYDPVTGPDRIKRRIDIFLASYGMPELKAQLFDTLLLRIEALLLTIHRKAADGEEAFQRMIEEGHATHYAQELAFIKQHGMTWFD</sequence>
<dbReference type="AlphaFoldDB" id="A0A653IFH5"/>
<name>A0A653IFH5_9BACL</name>